<dbReference type="Proteomes" id="UP000637074">
    <property type="component" value="Unassembled WGS sequence"/>
</dbReference>
<proteinExistence type="predicted"/>
<dbReference type="EMBL" id="BNDS01000008">
    <property type="protein sequence ID" value="GHH98704.1"/>
    <property type="molecule type" value="Genomic_DNA"/>
</dbReference>
<feature type="domain" description="RNA polymerase sigma-70 region 2" evidence="1">
    <location>
        <begin position="2"/>
        <end position="40"/>
    </location>
</feature>
<evidence type="ECO:0000313" key="2">
    <source>
        <dbReference type="EMBL" id="GHH98704.1"/>
    </source>
</evidence>
<dbReference type="InterPro" id="IPR007627">
    <property type="entry name" value="RNA_pol_sigma70_r2"/>
</dbReference>
<name>A0ABQ3N3J3_9BACI</name>
<sequence length="52" mass="6269">MAQDVFFKCYEKMDTFRNESAYKTWILKITVNRCKDVLKSWANKNVLFTDLD</sequence>
<keyword evidence="3" id="KW-1185">Reference proteome</keyword>
<dbReference type="SUPFAM" id="SSF88946">
    <property type="entry name" value="Sigma2 domain of RNA polymerase sigma factors"/>
    <property type="match status" value="1"/>
</dbReference>
<dbReference type="Pfam" id="PF04542">
    <property type="entry name" value="Sigma70_r2"/>
    <property type="match status" value="1"/>
</dbReference>
<organism evidence="2 3">
    <name type="scientific">Neobacillus kokaensis</name>
    <dbReference type="NCBI Taxonomy" id="2759023"/>
    <lineage>
        <taxon>Bacteria</taxon>
        <taxon>Bacillati</taxon>
        <taxon>Bacillota</taxon>
        <taxon>Bacilli</taxon>
        <taxon>Bacillales</taxon>
        <taxon>Bacillaceae</taxon>
        <taxon>Neobacillus</taxon>
    </lineage>
</organism>
<dbReference type="InterPro" id="IPR013325">
    <property type="entry name" value="RNA_pol_sigma_r2"/>
</dbReference>
<gene>
    <name evidence="2" type="ORF">AM1BK_22470</name>
</gene>
<evidence type="ECO:0000259" key="1">
    <source>
        <dbReference type="Pfam" id="PF04542"/>
    </source>
</evidence>
<dbReference type="Gene3D" id="1.10.1740.10">
    <property type="match status" value="1"/>
</dbReference>
<accession>A0ABQ3N3J3</accession>
<comment type="caution">
    <text evidence="2">The sequence shown here is derived from an EMBL/GenBank/DDBJ whole genome shotgun (WGS) entry which is preliminary data.</text>
</comment>
<protein>
    <recommendedName>
        <fullName evidence="1">RNA polymerase sigma-70 region 2 domain-containing protein</fullName>
    </recommendedName>
</protein>
<evidence type="ECO:0000313" key="3">
    <source>
        <dbReference type="Proteomes" id="UP000637074"/>
    </source>
</evidence>
<reference evidence="2 3" key="1">
    <citation type="journal article" date="2022" name="Int. J. Syst. Evol. Microbiol.">
        <title>Neobacillus kokaensis sp. nov., isolated from soil.</title>
        <authorList>
            <person name="Yuki K."/>
            <person name="Matsubara H."/>
            <person name="Yamaguchi S."/>
        </authorList>
    </citation>
    <scope>NUCLEOTIDE SEQUENCE [LARGE SCALE GENOMIC DNA]</scope>
    <source>
        <strain evidence="2 3">LOB 377</strain>
    </source>
</reference>